<accession>A0A157SAC9</accession>
<dbReference type="AlphaFoldDB" id="A0A157SAC9"/>
<dbReference type="OrthoDB" id="9112061at2"/>
<protein>
    <submittedName>
        <fullName evidence="2">Esterase/lipase</fullName>
    </submittedName>
</protein>
<reference evidence="2 3" key="1">
    <citation type="submission" date="2016-04" db="EMBL/GenBank/DDBJ databases">
        <authorList>
            <consortium name="Pathogen Informatics"/>
        </authorList>
    </citation>
    <scope>NUCLEOTIDE SEQUENCE [LARGE SCALE GENOMIC DNA]</scope>
    <source>
        <strain evidence="2 3">H044680328</strain>
    </source>
</reference>
<feature type="domain" description="AB hydrolase-1" evidence="1">
    <location>
        <begin position="42"/>
        <end position="254"/>
    </location>
</feature>
<dbReference type="PANTHER" id="PTHR42886:SF42">
    <property type="entry name" value="ALPHA_BETA-HYDROLASES SUPERFAMILY PROTEIN"/>
    <property type="match status" value="1"/>
</dbReference>
<dbReference type="KEGG" id="btrm:SAMEA390648700714"/>
<gene>
    <name evidence="2" type="ORF">SAMEA3906487_00714</name>
</gene>
<evidence type="ECO:0000313" key="3">
    <source>
        <dbReference type="Proteomes" id="UP000076825"/>
    </source>
</evidence>
<dbReference type="InterPro" id="IPR029058">
    <property type="entry name" value="AB_hydrolase_fold"/>
</dbReference>
<dbReference type="Pfam" id="PF12697">
    <property type="entry name" value="Abhydrolase_6"/>
    <property type="match status" value="1"/>
</dbReference>
<dbReference type="Proteomes" id="UP000076825">
    <property type="component" value="Chromosome 1"/>
</dbReference>
<dbReference type="GO" id="GO:0042171">
    <property type="term" value="F:lysophosphatidic acid acyltransferase activity"/>
    <property type="evidence" value="ECO:0007669"/>
    <property type="project" value="TreeGrafter"/>
</dbReference>
<sequence length="291" mass="31105">MPAMNFHHHHLDFSGFDRLAGAPAGAGRIYQTGTPRPGRPSLLLLPGAYHGAWCYAHYLQCFAQRGWHSVALDYPGHGALAAMADVRHGIRALADSAIAARQAIAGPVIVLGHSMGALPALLCAAATEVSGIVLLAPSPPANVPGAQALPAVAPDALRPPPTACEVRSRFLAMPEDTDVAALQTRMNPQSPQVLNDRYLLRVPVDPTRVRAPGLCIEAGLDTPDRHPPGQDRAVAECFGFDYLRLPEQPHCMMYGPRWQDSAAAILQWCQRLAPAPTRPSRAENAASPQET</sequence>
<dbReference type="GO" id="GO:0055088">
    <property type="term" value="P:lipid homeostasis"/>
    <property type="evidence" value="ECO:0007669"/>
    <property type="project" value="TreeGrafter"/>
</dbReference>
<dbReference type="STRING" id="123899.SAMEA3906487_00714"/>
<dbReference type="eggNOG" id="COG1073">
    <property type="taxonomic scope" value="Bacteria"/>
</dbReference>
<proteinExistence type="predicted"/>
<dbReference type="InterPro" id="IPR000073">
    <property type="entry name" value="AB_hydrolase_1"/>
</dbReference>
<dbReference type="GO" id="GO:0006654">
    <property type="term" value="P:phosphatidic acid biosynthetic process"/>
    <property type="evidence" value="ECO:0007669"/>
    <property type="project" value="TreeGrafter"/>
</dbReference>
<dbReference type="PATRIC" id="fig|123899.6.peg.687"/>
<organism evidence="2 3">
    <name type="scientific">Bordetella trematum</name>
    <dbReference type="NCBI Taxonomy" id="123899"/>
    <lineage>
        <taxon>Bacteria</taxon>
        <taxon>Pseudomonadati</taxon>
        <taxon>Pseudomonadota</taxon>
        <taxon>Betaproteobacteria</taxon>
        <taxon>Burkholderiales</taxon>
        <taxon>Alcaligenaceae</taxon>
        <taxon>Bordetella</taxon>
    </lineage>
</organism>
<dbReference type="GO" id="GO:0052689">
    <property type="term" value="F:carboxylic ester hydrolase activity"/>
    <property type="evidence" value="ECO:0007669"/>
    <property type="project" value="TreeGrafter"/>
</dbReference>
<dbReference type="PANTHER" id="PTHR42886">
    <property type="entry name" value="RE40534P-RELATED"/>
    <property type="match status" value="1"/>
</dbReference>
<dbReference type="Gene3D" id="3.40.50.1820">
    <property type="entry name" value="alpha/beta hydrolase"/>
    <property type="match status" value="1"/>
</dbReference>
<dbReference type="SUPFAM" id="SSF53474">
    <property type="entry name" value="alpha/beta-Hydrolases"/>
    <property type="match status" value="1"/>
</dbReference>
<name>A0A157SAC9_9BORD</name>
<dbReference type="EMBL" id="LT546645">
    <property type="protein sequence ID" value="SAI67375.1"/>
    <property type="molecule type" value="Genomic_DNA"/>
</dbReference>
<evidence type="ECO:0000259" key="1">
    <source>
        <dbReference type="Pfam" id="PF12697"/>
    </source>
</evidence>
<evidence type="ECO:0000313" key="2">
    <source>
        <dbReference type="EMBL" id="SAI67375.1"/>
    </source>
</evidence>
<keyword evidence="3" id="KW-1185">Reference proteome</keyword>